<dbReference type="EMBL" id="UGUA01000002">
    <property type="protein sequence ID" value="SUC35458.1"/>
    <property type="molecule type" value="Genomic_DNA"/>
</dbReference>
<dbReference type="InterPro" id="IPR029068">
    <property type="entry name" value="Glyas_Bleomycin-R_OHBP_Dase"/>
</dbReference>
<dbReference type="Pfam" id="PF06185">
    <property type="entry name" value="YecM"/>
    <property type="match status" value="1"/>
</dbReference>
<sequence>MLDFDKIPQLQDLQQDLPHFERKLTSMAQALNLSLTDYCIDHISVRCHHIATAERWHEGLLQCAELLSDNLINGRPIRLYDLKKPIQVAGQDVFIIELPFPKDKIYPQESWEHIEMVIEVEPEVLEKTARSLLPEPLPEGYYCKVSQPKGQQERLPNPTLAVTNNLITIKYHPFSLRNIVESEK</sequence>
<proteinExistence type="predicted"/>
<gene>
    <name evidence="1" type="primary">yecM</name>
    <name evidence="1" type="ORF">NCTC12026_01855</name>
</gene>
<dbReference type="GO" id="GO:0005829">
    <property type="term" value="C:cytosol"/>
    <property type="evidence" value="ECO:0007669"/>
    <property type="project" value="TreeGrafter"/>
</dbReference>
<protein>
    <submittedName>
        <fullName evidence="1">Uncharacterized protein conserved in bacteria</fullName>
    </submittedName>
</protein>
<evidence type="ECO:0000313" key="2">
    <source>
        <dbReference type="Proteomes" id="UP000255129"/>
    </source>
</evidence>
<dbReference type="SUPFAM" id="SSF54593">
    <property type="entry name" value="Glyoxalase/Bleomycin resistance protein/Dihydroxybiphenyl dioxygenase"/>
    <property type="match status" value="1"/>
</dbReference>
<dbReference type="Proteomes" id="UP000255129">
    <property type="component" value="Unassembled WGS sequence"/>
</dbReference>
<accession>A0A379G3B0</accession>
<dbReference type="RefSeq" id="WP_112836692.1">
    <property type="nucleotide sequence ID" value="NZ_AP018946.1"/>
</dbReference>
<name>A0A379G3B0_9GAMM</name>
<dbReference type="NCBIfam" id="NF008681">
    <property type="entry name" value="PRK11700.1-4"/>
    <property type="match status" value="1"/>
</dbReference>
<reference evidence="1 2" key="1">
    <citation type="submission" date="2018-06" db="EMBL/GenBank/DDBJ databases">
        <authorList>
            <consortium name="Pathogen Informatics"/>
            <person name="Doyle S."/>
        </authorList>
    </citation>
    <scope>NUCLEOTIDE SEQUENCE [LARGE SCALE GENOMIC DNA]</scope>
    <source>
        <strain evidence="1 2">NCTC12026</strain>
    </source>
</reference>
<dbReference type="PANTHER" id="PTHR37519:SF1">
    <property type="entry name" value="DIHYDROXYBIPHENYL DIOXYGENASE DOMAIN-CONTAINING PROTEIN"/>
    <property type="match status" value="1"/>
</dbReference>
<dbReference type="Gene3D" id="3.10.180.10">
    <property type="entry name" value="2,3-Dihydroxybiphenyl 1,2-Dioxygenase, domain 1"/>
    <property type="match status" value="1"/>
</dbReference>
<dbReference type="AlphaFoldDB" id="A0A379G3B0"/>
<dbReference type="PANTHER" id="PTHR37519">
    <property type="match status" value="1"/>
</dbReference>
<organism evidence="1 2">
    <name type="scientific">Providencia rustigianii</name>
    <dbReference type="NCBI Taxonomy" id="158850"/>
    <lineage>
        <taxon>Bacteria</taxon>
        <taxon>Pseudomonadati</taxon>
        <taxon>Pseudomonadota</taxon>
        <taxon>Gammaproteobacteria</taxon>
        <taxon>Enterobacterales</taxon>
        <taxon>Morganellaceae</taxon>
        <taxon>Providencia</taxon>
    </lineage>
</organism>
<evidence type="ECO:0000313" key="1">
    <source>
        <dbReference type="EMBL" id="SUC35458.1"/>
    </source>
</evidence>
<dbReference type="InterPro" id="IPR010393">
    <property type="entry name" value="DUF991_YecM-like"/>
</dbReference>
<dbReference type="OrthoDB" id="5689462at2"/>